<dbReference type="Gene3D" id="1.10.1200.120">
    <property type="entry name" value="Large-conductance mechanosensitive channel, MscL, domain 1"/>
    <property type="match status" value="1"/>
</dbReference>
<evidence type="ECO:0000256" key="3">
    <source>
        <dbReference type="ARBA" id="ARBA00011255"/>
    </source>
</evidence>
<dbReference type="Proteomes" id="UP000094828">
    <property type="component" value="Unassembled WGS sequence"/>
</dbReference>
<keyword evidence="9 11" id="KW-0472">Membrane</keyword>
<feature type="transmembrane region" description="Helical" evidence="11">
    <location>
        <begin position="20"/>
        <end position="41"/>
    </location>
</feature>
<gene>
    <name evidence="11" type="primary">mscL</name>
    <name evidence="12" type="ORF">A6X21_11120</name>
</gene>
<dbReference type="InterPro" id="IPR037673">
    <property type="entry name" value="MSC/AndL"/>
</dbReference>
<dbReference type="FunFam" id="1.10.1200.120:FF:000001">
    <property type="entry name" value="Large-conductance mechanosensitive channel"/>
    <property type="match status" value="1"/>
</dbReference>
<dbReference type="STRING" id="1841610.A6X21_11120"/>
<evidence type="ECO:0000256" key="1">
    <source>
        <dbReference type="ARBA" id="ARBA00004651"/>
    </source>
</evidence>
<dbReference type="OrthoDB" id="9810350at2"/>
<evidence type="ECO:0000256" key="9">
    <source>
        <dbReference type="ARBA" id="ARBA00023136"/>
    </source>
</evidence>
<evidence type="ECO:0000256" key="11">
    <source>
        <dbReference type="HAMAP-Rule" id="MF_00115"/>
    </source>
</evidence>
<accession>A0A1C3E6C3</accession>
<dbReference type="AlphaFoldDB" id="A0A1C3E6C3"/>
<evidence type="ECO:0000256" key="4">
    <source>
        <dbReference type="ARBA" id="ARBA00022448"/>
    </source>
</evidence>
<evidence type="ECO:0000256" key="7">
    <source>
        <dbReference type="ARBA" id="ARBA00022989"/>
    </source>
</evidence>
<comment type="function">
    <text evidence="11">Channel that opens in response to stretch forces in the membrane lipid bilayer. May participate in the regulation of osmotic pressure changes within the cell.</text>
</comment>
<dbReference type="GO" id="GO:0005886">
    <property type="term" value="C:plasma membrane"/>
    <property type="evidence" value="ECO:0007669"/>
    <property type="project" value="UniProtKB-SubCell"/>
</dbReference>
<dbReference type="PANTHER" id="PTHR30266:SF2">
    <property type="entry name" value="LARGE-CONDUCTANCE MECHANOSENSITIVE CHANNEL"/>
    <property type="match status" value="1"/>
</dbReference>
<evidence type="ECO:0000256" key="2">
    <source>
        <dbReference type="ARBA" id="ARBA00007254"/>
    </source>
</evidence>
<keyword evidence="10 11" id="KW-0407">Ion channel</keyword>
<dbReference type="SUPFAM" id="SSF81330">
    <property type="entry name" value="Gated mechanosensitive channel"/>
    <property type="match status" value="1"/>
</dbReference>
<dbReference type="PANTHER" id="PTHR30266">
    <property type="entry name" value="MECHANOSENSITIVE CHANNEL MSCL"/>
    <property type="match status" value="1"/>
</dbReference>
<keyword evidence="4 11" id="KW-0813">Transport</keyword>
<organism evidence="12 13">
    <name type="scientific">Planctopirus hydrillae</name>
    <dbReference type="NCBI Taxonomy" id="1841610"/>
    <lineage>
        <taxon>Bacteria</taxon>
        <taxon>Pseudomonadati</taxon>
        <taxon>Planctomycetota</taxon>
        <taxon>Planctomycetia</taxon>
        <taxon>Planctomycetales</taxon>
        <taxon>Planctomycetaceae</taxon>
        <taxon>Planctopirus</taxon>
    </lineage>
</organism>
<comment type="subcellular location">
    <subcellularLocation>
        <location evidence="1 11">Cell membrane</location>
        <topology evidence="1 11">Multi-pass membrane protein</topology>
    </subcellularLocation>
</comment>
<evidence type="ECO:0000256" key="6">
    <source>
        <dbReference type="ARBA" id="ARBA00022692"/>
    </source>
</evidence>
<proteinExistence type="inferred from homology"/>
<keyword evidence="6 11" id="KW-0812">Transmembrane</keyword>
<protein>
    <recommendedName>
        <fullName evidence="11">Large-conductance mechanosensitive channel</fullName>
    </recommendedName>
</protein>
<keyword evidence="5 11" id="KW-1003">Cell membrane</keyword>
<dbReference type="EMBL" id="LYDR01000151">
    <property type="protein sequence ID" value="ODA28791.1"/>
    <property type="molecule type" value="Genomic_DNA"/>
</dbReference>
<dbReference type="InterPro" id="IPR001185">
    <property type="entry name" value="MS_channel"/>
</dbReference>
<dbReference type="PRINTS" id="PR01264">
    <property type="entry name" value="MECHCHANNEL"/>
</dbReference>
<reference evidence="12 13" key="1">
    <citation type="submission" date="2016-05" db="EMBL/GenBank/DDBJ databases">
        <title>Genomic and physiological characterization of Planctopirus sp. isolated from fresh water lake.</title>
        <authorList>
            <person name="Subhash Y."/>
            <person name="Ramana C."/>
        </authorList>
    </citation>
    <scope>NUCLEOTIDE SEQUENCE [LARGE SCALE GENOMIC DNA]</scope>
    <source>
        <strain evidence="12 13">JC280</strain>
    </source>
</reference>
<dbReference type="InterPro" id="IPR036019">
    <property type="entry name" value="MscL_channel"/>
</dbReference>
<dbReference type="GO" id="GO:0008381">
    <property type="term" value="F:mechanosensitive monoatomic ion channel activity"/>
    <property type="evidence" value="ECO:0007669"/>
    <property type="project" value="UniProtKB-UniRule"/>
</dbReference>
<keyword evidence="13" id="KW-1185">Reference proteome</keyword>
<name>A0A1C3E6C3_9PLAN</name>
<comment type="subunit">
    <text evidence="3 11">Homopentamer.</text>
</comment>
<dbReference type="RefSeq" id="WP_068851068.1">
    <property type="nucleotide sequence ID" value="NZ_LYDR01000151.1"/>
</dbReference>
<comment type="caution">
    <text evidence="12">The sequence shown here is derived from an EMBL/GenBank/DDBJ whole genome shotgun (WGS) entry which is preliminary data.</text>
</comment>
<dbReference type="NCBIfam" id="TIGR00220">
    <property type="entry name" value="mscL"/>
    <property type="match status" value="1"/>
</dbReference>
<evidence type="ECO:0000313" key="12">
    <source>
        <dbReference type="EMBL" id="ODA28791.1"/>
    </source>
</evidence>
<comment type="similarity">
    <text evidence="2 11">Belongs to the MscL family.</text>
</comment>
<dbReference type="Pfam" id="PF01741">
    <property type="entry name" value="MscL"/>
    <property type="match status" value="1"/>
</dbReference>
<sequence>MGLIQEFKEFAMRGNVIDMAVGIVTGAAFTSIVTSLVKNIITPPIGALLKGADFSKLSINIPVPAVAAGEVAYVPISYGLFLQSVFDFVIIAMVLFMVLKGINSLKRKQAAEEAAPPVPTRDQELLMEIRDLLKAQSTTRENE</sequence>
<evidence type="ECO:0000256" key="10">
    <source>
        <dbReference type="ARBA" id="ARBA00023303"/>
    </source>
</evidence>
<keyword evidence="8 11" id="KW-0406">Ion transport</keyword>
<dbReference type="HAMAP" id="MF_00115">
    <property type="entry name" value="MscL"/>
    <property type="match status" value="1"/>
</dbReference>
<evidence type="ECO:0000313" key="13">
    <source>
        <dbReference type="Proteomes" id="UP000094828"/>
    </source>
</evidence>
<evidence type="ECO:0000256" key="8">
    <source>
        <dbReference type="ARBA" id="ARBA00023065"/>
    </source>
</evidence>
<dbReference type="NCBIfam" id="NF001843">
    <property type="entry name" value="PRK00567.1-4"/>
    <property type="match status" value="1"/>
</dbReference>
<keyword evidence="7 11" id="KW-1133">Transmembrane helix</keyword>
<feature type="transmembrane region" description="Helical" evidence="11">
    <location>
        <begin position="80"/>
        <end position="99"/>
    </location>
</feature>
<evidence type="ECO:0000256" key="5">
    <source>
        <dbReference type="ARBA" id="ARBA00022475"/>
    </source>
</evidence>